<dbReference type="EMBL" id="JAGQFT010000007">
    <property type="protein sequence ID" value="MBR0561297.1"/>
    <property type="molecule type" value="Genomic_DNA"/>
</dbReference>
<comment type="caution">
    <text evidence="2">The sequence shown here is derived from an EMBL/GenBank/DDBJ whole genome shotgun (WGS) entry which is preliminary data.</text>
</comment>
<protein>
    <recommendedName>
        <fullName evidence="5">Lipoprotein</fullName>
    </recommendedName>
</protein>
<feature type="region of interest" description="Disordered" evidence="1">
    <location>
        <begin position="32"/>
        <end position="69"/>
    </location>
</feature>
<organism evidence="2">
    <name type="scientific">Coralloluteibacterium stylophorae</name>
    <dbReference type="NCBI Taxonomy" id="1776034"/>
    <lineage>
        <taxon>Bacteria</taxon>
        <taxon>Pseudomonadati</taxon>
        <taxon>Pseudomonadota</taxon>
        <taxon>Gammaproteobacteria</taxon>
        <taxon>Lysobacterales</taxon>
        <taxon>Lysobacteraceae</taxon>
        <taxon>Coralloluteibacterium</taxon>
    </lineage>
</organism>
<evidence type="ECO:0008006" key="5">
    <source>
        <dbReference type="Google" id="ProtNLM"/>
    </source>
</evidence>
<evidence type="ECO:0000313" key="4">
    <source>
        <dbReference type="Proteomes" id="UP000675747"/>
    </source>
</evidence>
<keyword evidence="4" id="KW-1185">Reference proteome</keyword>
<dbReference type="EMBL" id="JAGQFT020000009">
    <property type="protein sequence ID" value="MBS7458218.1"/>
    <property type="molecule type" value="Genomic_DNA"/>
</dbReference>
<evidence type="ECO:0000256" key="1">
    <source>
        <dbReference type="SAM" id="MobiDB-lite"/>
    </source>
</evidence>
<sequence>MPRILRFAPAALLLAGCAHDDALYRPVDAAPLPQPAMAQPVEGVPPPEDTGAGRQVEEQQEADAGRDLP</sequence>
<dbReference type="RefSeq" id="WP_211925266.1">
    <property type="nucleotide sequence ID" value="NZ_JAGQFT020000009.1"/>
</dbReference>
<name>A0A8J7VQR5_9GAMM</name>
<proteinExistence type="predicted"/>
<reference evidence="2" key="2">
    <citation type="submission" date="2021-04" db="EMBL/GenBank/DDBJ databases">
        <authorList>
            <person name="Karlyshev A.V."/>
        </authorList>
    </citation>
    <scope>NUCLEOTIDE SEQUENCE</scope>
    <source>
        <strain evidence="2">LMG 29479</strain>
    </source>
</reference>
<evidence type="ECO:0000313" key="2">
    <source>
        <dbReference type="EMBL" id="MBR0561297.1"/>
    </source>
</evidence>
<evidence type="ECO:0000313" key="3">
    <source>
        <dbReference type="EMBL" id="MBS7458218.1"/>
    </source>
</evidence>
<gene>
    <name evidence="3" type="ORF">KB893_013845</name>
    <name evidence="2" type="ORF">KB893_02000</name>
</gene>
<dbReference type="AlphaFoldDB" id="A0A8J7VQR5"/>
<dbReference type="PROSITE" id="PS51257">
    <property type="entry name" value="PROKAR_LIPOPROTEIN"/>
    <property type="match status" value="1"/>
</dbReference>
<dbReference type="Proteomes" id="UP000675747">
    <property type="component" value="Unassembled WGS sequence"/>
</dbReference>
<accession>A0A8J7VQR5</accession>
<reference evidence="3 4" key="1">
    <citation type="journal article" date="2021" name="Microbiol. Resour. Announc.">
        <title>Draft Genome Sequence of Coralloluteibacterium stylophorae LMG 29479T.</title>
        <authorList>
            <person name="Karlyshev A.V."/>
            <person name="Kudryashova E.B."/>
            <person name="Ariskina E.V."/>
            <person name="Conroy A.P."/>
            <person name="Abidueva E.Y."/>
        </authorList>
    </citation>
    <scope>NUCLEOTIDE SEQUENCE [LARGE SCALE GENOMIC DNA]</scope>
    <source>
        <strain evidence="3 4">LMG 29479</strain>
    </source>
</reference>